<evidence type="ECO:0000313" key="3">
    <source>
        <dbReference type="Proteomes" id="UP000075320"/>
    </source>
</evidence>
<gene>
    <name evidence="2" type="ORF">AZI86_00600</name>
</gene>
<dbReference type="InterPro" id="IPR035093">
    <property type="entry name" value="RelE/ParE_toxin_dom_sf"/>
</dbReference>
<reference evidence="2 3" key="1">
    <citation type="submission" date="2016-03" db="EMBL/GenBank/DDBJ databases">
        <authorList>
            <person name="Ploux O."/>
        </authorList>
    </citation>
    <scope>NUCLEOTIDE SEQUENCE [LARGE SCALE GENOMIC DNA]</scope>
    <source>
        <strain evidence="2 3">R0</strain>
    </source>
</reference>
<dbReference type="SUPFAM" id="SSF143011">
    <property type="entry name" value="RelE-like"/>
    <property type="match status" value="1"/>
</dbReference>
<dbReference type="Pfam" id="PF05016">
    <property type="entry name" value="ParE_toxin"/>
    <property type="match status" value="1"/>
</dbReference>
<dbReference type="AlphaFoldDB" id="A0A150WT79"/>
<sequence>MYVVELSRTAQKQVSKLPHHVRDNFHLWVFGVRTKGLAEMRKISGYHDEPLVGVHRRQRSIRLNRSYRAIYEIKDNGEIEFIEIIEVNKHDYR</sequence>
<evidence type="ECO:0000313" key="2">
    <source>
        <dbReference type="EMBL" id="KYG67415.1"/>
    </source>
</evidence>
<protein>
    <submittedName>
        <fullName evidence="2">Uncharacterized protein</fullName>
    </submittedName>
</protein>
<comment type="caution">
    <text evidence="2">The sequence shown here is derived from an EMBL/GenBank/DDBJ whole genome shotgun (WGS) entry which is preliminary data.</text>
</comment>
<dbReference type="EMBL" id="LUKE01000001">
    <property type="protein sequence ID" value="KYG67415.1"/>
    <property type="molecule type" value="Genomic_DNA"/>
</dbReference>
<proteinExistence type="predicted"/>
<dbReference type="InterPro" id="IPR007712">
    <property type="entry name" value="RelE/ParE_toxin"/>
</dbReference>
<keyword evidence="1" id="KW-1277">Toxin-antitoxin system</keyword>
<organism evidence="2 3">
    <name type="scientific">Bdellovibrio bacteriovorus</name>
    <dbReference type="NCBI Taxonomy" id="959"/>
    <lineage>
        <taxon>Bacteria</taxon>
        <taxon>Pseudomonadati</taxon>
        <taxon>Bdellovibrionota</taxon>
        <taxon>Bdellovibrionia</taxon>
        <taxon>Bdellovibrionales</taxon>
        <taxon>Pseudobdellovibrionaceae</taxon>
        <taxon>Bdellovibrio</taxon>
    </lineage>
</organism>
<evidence type="ECO:0000256" key="1">
    <source>
        <dbReference type="ARBA" id="ARBA00022649"/>
    </source>
</evidence>
<keyword evidence="3" id="KW-1185">Reference proteome</keyword>
<dbReference type="Gene3D" id="3.30.2310.20">
    <property type="entry name" value="RelE-like"/>
    <property type="match status" value="1"/>
</dbReference>
<dbReference type="Proteomes" id="UP000075320">
    <property type="component" value="Unassembled WGS sequence"/>
</dbReference>
<name>A0A150WT79_BDEBC</name>
<accession>A0A150WT79</accession>